<dbReference type="InterPro" id="IPR029865">
    <property type="entry name" value="KIAA0319-like"/>
</dbReference>
<proteinExistence type="predicted"/>
<dbReference type="InterPro" id="IPR022409">
    <property type="entry name" value="PKD/Chitinase_dom"/>
</dbReference>
<evidence type="ECO:0000313" key="5">
    <source>
        <dbReference type="Proteomes" id="UP000037237"/>
    </source>
</evidence>
<dbReference type="InterPro" id="IPR000601">
    <property type="entry name" value="PKD_dom"/>
</dbReference>
<dbReference type="Pfam" id="PF18911">
    <property type="entry name" value="PKD_4"/>
    <property type="match status" value="6"/>
</dbReference>
<feature type="domain" description="PKD" evidence="3">
    <location>
        <begin position="64"/>
        <end position="151"/>
    </location>
</feature>
<comment type="caution">
    <text evidence="4">The sequence shown here is derived from an EMBL/GenBank/DDBJ whole genome shotgun (WGS) entry which is preliminary data.</text>
</comment>
<feature type="domain" description="PKD" evidence="3">
    <location>
        <begin position="236"/>
        <end position="318"/>
    </location>
</feature>
<keyword evidence="2" id="KW-0812">Transmembrane</keyword>
<dbReference type="Proteomes" id="UP000037237">
    <property type="component" value="Unassembled WGS sequence"/>
</dbReference>
<dbReference type="InterPro" id="IPR035986">
    <property type="entry name" value="PKD_dom_sf"/>
</dbReference>
<organism evidence="4 5">
    <name type="scientific">miscellaneous Crenarchaeota group-1 archaeon SG8-32-1</name>
    <dbReference type="NCBI Taxonomy" id="1685124"/>
    <lineage>
        <taxon>Archaea</taxon>
        <taxon>Candidatus Bathyarchaeota</taxon>
        <taxon>MCG-1</taxon>
    </lineage>
</organism>
<dbReference type="GO" id="GO:0031410">
    <property type="term" value="C:cytoplasmic vesicle"/>
    <property type="evidence" value="ECO:0007669"/>
    <property type="project" value="TreeGrafter"/>
</dbReference>
<feature type="domain" description="PKD" evidence="3">
    <location>
        <begin position="515"/>
        <end position="579"/>
    </location>
</feature>
<feature type="compositionally biased region" description="Acidic residues" evidence="1">
    <location>
        <begin position="623"/>
        <end position="633"/>
    </location>
</feature>
<feature type="transmembrane region" description="Helical" evidence="2">
    <location>
        <begin position="644"/>
        <end position="668"/>
    </location>
</feature>
<dbReference type="AlphaFoldDB" id="A0A0M0BLR9"/>
<dbReference type="Gene3D" id="3.30.1920.20">
    <property type="match status" value="1"/>
</dbReference>
<dbReference type="PATRIC" id="fig|1685124.3.peg.1198"/>
<feature type="region of interest" description="Disordered" evidence="1">
    <location>
        <begin position="613"/>
        <end position="640"/>
    </location>
</feature>
<dbReference type="PANTHER" id="PTHR46182:SF2">
    <property type="entry name" value="FI19480P1"/>
    <property type="match status" value="1"/>
</dbReference>
<gene>
    <name evidence="4" type="ORF">AC477_05830</name>
</gene>
<feature type="domain" description="PKD" evidence="3">
    <location>
        <begin position="427"/>
        <end position="492"/>
    </location>
</feature>
<name>A0A0M0BLR9_9ARCH</name>
<dbReference type="SUPFAM" id="SSF49299">
    <property type="entry name" value="PKD domain"/>
    <property type="match status" value="6"/>
</dbReference>
<dbReference type="CDD" id="cd00146">
    <property type="entry name" value="PKD"/>
    <property type="match status" value="6"/>
</dbReference>
<dbReference type="InterPro" id="IPR013783">
    <property type="entry name" value="Ig-like_fold"/>
</dbReference>
<protein>
    <recommendedName>
        <fullName evidence="3">PKD domain-containing protein</fullName>
    </recommendedName>
</protein>
<dbReference type="GO" id="GO:0016020">
    <property type="term" value="C:membrane"/>
    <property type="evidence" value="ECO:0007669"/>
    <property type="project" value="TreeGrafter"/>
</dbReference>
<feature type="domain" description="PKD" evidence="3">
    <location>
        <begin position="323"/>
        <end position="405"/>
    </location>
</feature>
<evidence type="ECO:0000256" key="1">
    <source>
        <dbReference type="SAM" id="MobiDB-lite"/>
    </source>
</evidence>
<reference evidence="4 5" key="1">
    <citation type="submission" date="2015-06" db="EMBL/GenBank/DDBJ databases">
        <title>New insights into the roles of widespread benthic archaea in carbon and nitrogen cycling.</title>
        <authorList>
            <person name="Lazar C.S."/>
            <person name="Baker B.J."/>
            <person name="Seitz K.W."/>
            <person name="Hyde A.S."/>
            <person name="Dick G.J."/>
            <person name="Hinrichs K.-U."/>
            <person name="Teske A.P."/>
        </authorList>
    </citation>
    <scope>NUCLEOTIDE SEQUENCE [LARGE SCALE GENOMIC DNA]</scope>
    <source>
        <strain evidence="4">SG8-32-1</strain>
    </source>
</reference>
<feature type="domain" description="PKD" evidence="3">
    <location>
        <begin position="4"/>
        <end position="55"/>
    </location>
</feature>
<keyword evidence="2" id="KW-0472">Membrane</keyword>
<dbReference type="PROSITE" id="PS50093">
    <property type="entry name" value="PKD"/>
    <property type="match status" value="6"/>
</dbReference>
<accession>A0A0M0BLR9</accession>
<dbReference type="PANTHER" id="PTHR46182">
    <property type="entry name" value="FI19480P1"/>
    <property type="match status" value="1"/>
</dbReference>
<evidence type="ECO:0000313" key="4">
    <source>
        <dbReference type="EMBL" id="KON29512.1"/>
    </source>
</evidence>
<evidence type="ECO:0000256" key="2">
    <source>
        <dbReference type="SAM" id="Phobius"/>
    </source>
</evidence>
<dbReference type="SMART" id="SM00089">
    <property type="entry name" value="PKD"/>
    <property type="match status" value="5"/>
</dbReference>
<dbReference type="EMBL" id="LFWU01000154">
    <property type="protein sequence ID" value="KON29512.1"/>
    <property type="molecule type" value="Genomic_DNA"/>
</dbReference>
<dbReference type="Gene3D" id="2.60.40.10">
    <property type="entry name" value="Immunoglobulins"/>
    <property type="match status" value="6"/>
</dbReference>
<keyword evidence="2" id="KW-1133">Transmembrane helix</keyword>
<sequence>MGLVSWLWDFGDGYTSEEQNPPNHVYTEGVYTVNLTIEENDGDVNNYSISDFIVVGPQPNISPIADFVIESAANPVIHQSILFTDTSTDSDGTITSWNWNFGDQTTSTARNPTHQYQNPGVYTITLTVTDDDGASQDTAQQISISEKIAPITSHDYDGLWHNKDFVISLSSQDYQSGVKETYYKINGGSTKSLMNDGQPQINEESSNNVLEFWSVDNLGNEELHNILTNIKLDKTPPVAYAGQNVTVNEDTLLTFNGSNSGDNLGIIEYTWILNDGTRKELNTIAPEYVFHTPGVYTVELIVVDAANNLAIDTFEIKVLDVTDPIANAGNDLIINQGETVKFDGSKSTDNIKIADFVWSFIDETPQKIEGVNATYTFWFVGVYEINLTVYDEQGNLGTDLILVTVIDNTWPIADAGFDQIVEEGAMVYFDGSNSFDNIGIENYLWTFTDGELQSLNGVNANYSFGIPGIYEVTLTVSDLEEHSANDTVMIFVRDITSPKIEFTEFSEIIEGTPSTFDASKSYDASGIDSFYWIFGDGTMENSSSPSVTHTYAEFGTYALELFVTDKSGNVNSDVISVYVNPDPNADFSSDQLDEKDEGEKLVDNNKLNSDLDNLDITNANINPEDEGLTEPEDNQSKTNPENNYSVGFSLGTILTIVIILLLTSYVLYVKWEMRIDKFNKHQNTL</sequence>
<evidence type="ECO:0000259" key="3">
    <source>
        <dbReference type="PROSITE" id="PS50093"/>
    </source>
</evidence>